<proteinExistence type="predicted"/>
<dbReference type="EMBL" id="LR134334">
    <property type="protein sequence ID" value="VEF75372.1"/>
    <property type="molecule type" value="Genomic_DNA"/>
</dbReference>
<dbReference type="RefSeq" id="WP_124325815.1">
    <property type="nucleotide sequence ID" value="NZ_CP118137.1"/>
</dbReference>
<dbReference type="AlphaFoldDB" id="A0AAX3FXX0"/>
<sequence>MLLKNLAIASFGLVFSLKAMAKDKELYSADLTRIENSKKTLGNEKSGYRICTGYLANDYFAFDAAAISPTRQKTAIFGSQTAPCKLESLNLPSSDRYVFSAALELMPKSLTSTPEKNA</sequence>
<organism evidence="2 3">
    <name type="scientific">Pseudomonas chlororaphis</name>
    <dbReference type="NCBI Taxonomy" id="587753"/>
    <lineage>
        <taxon>Bacteria</taxon>
        <taxon>Pseudomonadati</taxon>
        <taxon>Pseudomonadota</taxon>
        <taxon>Gammaproteobacteria</taxon>
        <taxon>Pseudomonadales</taxon>
        <taxon>Pseudomonadaceae</taxon>
        <taxon>Pseudomonas</taxon>
    </lineage>
</organism>
<accession>A0AAX3FXX0</accession>
<evidence type="ECO:0000313" key="2">
    <source>
        <dbReference type="EMBL" id="VEF75372.1"/>
    </source>
</evidence>
<evidence type="ECO:0000313" key="3">
    <source>
        <dbReference type="Proteomes" id="UP000277437"/>
    </source>
</evidence>
<keyword evidence="2" id="KW-0472">Membrane</keyword>
<protein>
    <submittedName>
        <fullName evidence="2">OmpA-like transmembrane domain-containing protein</fullName>
    </submittedName>
</protein>
<name>A0AAX3FXX0_9PSED</name>
<feature type="chain" id="PRO_5043567568" evidence="1">
    <location>
        <begin position="22"/>
        <end position="118"/>
    </location>
</feature>
<keyword evidence="2" id="KW-0812">Transmembrane</keyword>
<feature type="signal peptide" evidence="1">
    <location>
        <begin position="1"/>
        <end position="21"/>
    </location>
</feature>
<dbReference type="Proteomes" id="UP000277437">
    <property type="component" value="Chromosome"/>
</dbReference>
<evidence type="ECO:0000256" key="1">
    <source>
        <dbReference type="SAM" id="SignalP"/>
    </source>
</evidence>
<gene>
    <name evidence="2" type="ORF">NCTC7357_03702</name>
</gene>
<reference evidence="2 3" key="1">
    <citation type="submission" date="2018-12" db="EMBL/GenBank/DDBJ databases">
        <authorList>
            <consortium name="Pathogen Informatics"/>
        </authorList>
    </citation>
    <scope>NUCLEOTIDE SEQUENCE [LARGE SCALE GENOMIC DNA]</scope>
    <source>
        <strain evidence="2 3">NCTC7357</strain>
    </source>
</reference>
<keyword evidence="1" id="KW-0732">Signal</keyword>